<reference evidence="1" key="2">
    <citation type="submission" date="2019-08" db="EMBL/GenBank/DDBJ databases">
        <title>Investigation of anaerobic lignin degradation for improved lignocellulosic biofuels.</title>
        <authorList>
            <person name="Deangelis K.PhD."/>
        </authorList>
    </citation>
    <scope>NUCLEOTIDE SEQUENCE [LARGE SCALE GENOMIC DNA]</scope>
    <source>
        <strain evidence="1">128R</strain>
    </source>
</reference>
<comment type="caution">
    <text evidence="1">The sequence shown here is derived from an EMBL/GenBank/DDBJ whole genome shotgun (WGS) entry which is preliminary data.</text>
</comment>
<proteinExistence type="predicted"/>
<dbReference type="AlphaFoldDB" id="A0A559T4A5"/>
<dbReference type="EMBL" id="VISQ01000001">
    <property type="protein sequence ID" value="TVZ69435.1"/>
    <property type="molecule type" value="Genomic_DNA"/>
</dbReference>
<name>A0A559T4A5_SERFO</name>
<accession>A0A559T4A5</accession>
<sequence length="45" mass="4951">MGSVAASLQREIYWVQPTWLSANDGVKSAVGPCSPQNPVWLMTHH</sequence>
<organism evidence="1">
    <name type="scientific">Serratia fonticola</name>
    <dbReference type="NCBI Taxonomy" id="47917"/>
    <lineage>
        <taxon>Bacteria</taxon>
        <taxon>Pseudomonadati</taxon>
        <taxon>Pseudomonadota</taxon>
        <taxon>Gammaproteobacteria</taxon>
        <taxon>Enterobacterales</taxon>
        <taxon>Yersiniaceae</taxon>
        <taxon>Serratia</taxon>
    </lineage>
</organism>
<gene>
    <name evidence="1" type="ORF">FHU10_1945</name>
</gene>
<protein>
    <submittedName>
        <fullName evidence="1">Uncharacterized protein</fullName>
    </submittedName>
</protein>
<reference evidence="1" key="1">
    <citation type="submission" date="2019-06" db="EMBL/GenBank/DDBJ databases">
        <authorList>
            <person name="Deangelis K."/>
            <person name="Huntemann M."/>
            <person name="Clum A."/>
            <person name="Pillay M."/>
            <person name="Palaniappan K."/>
            <person name="Varghese N."/>
            <person name="Mikhailova N."/>
            <person name="Stamatis D."/>
            <person name="Reddy T."/>
            <person name="Daum C."/>
            <person name="Shapiro N."/>
            <person name="Ivanova N."/>
            <person name="Kyrpides N."/>
            <person name="Woyke T."/>
        </authorList>
    </citation>
    <scope>NUCLEOTIDE SEQUENCE [LARGE SCALE GENOMIC DNA]</scope>
    <source>
        <strain evidence="1">128R</strain>
    </source>
</reference>
<evidence type="ECO:0000313" key="1">
    <source>
        <dbReference type="EMBL" id="TVZ69435.1"/>
    </source>
</evidence>